<feature type="compositionally biased region" description="Basic and acidic residues" evidence="1">
    <location>
        <begin position="22"/>
        <end position="44"/>
    </location>
</feature>
<feature type="compositionally biased region" description="Basic and acidic residues" evidence="1">
    <location>
        <begin position="218"/>
        <end position="229"/>
    </location>
</feature>
<feature type="region of interest" description="Disordered" evidence="1">
    <location>
        <begin position="189"/>
        <end position="229"/>
    </location>
</feature>
<accession>A0A382L7V2</accession>
<dbReference type="AlphaFoldDB" id="A0A382L7V2"/>
<reference evidence="2" key="1">
    <citation type="submission" date="2018-05" db="EMBL/GenBank/DDBJ databases">
        <authorList>
            <person name="Lanie J.A."/>
            <person name="Ng W.-L."/>
            <person name="Kazmierczak K.M."/>
            <person name="Andrzejewski T.M."/>
            <person name="Davidsen T.M."/>
            <person name="Wayne K.J."/>
            <person name="Tettelin H."/>
            <person name="Glass J.I."/>
            <person name="Rusch D."/>
            <person name="Podicherti R."/>
            <person name="Tsui H.-C.T."/>
            <person name="Winkler M.E."/>
        </authorList>
    </citation>
    <scope>NUCLEOTIDE SEQUENCE</scope>
</reference>
<proteinExistence type="predicted"/>
<organism evidence="2">
    <name type="scientific">marine metagenome</name>
    <dbReference type="NCBI Taxonomy" id="408172"/>
    <lineage>
        <taxon>unclassified sequences</taxon>
        <taxon>metagenomes</taxon>
        <taxon>ecological metagenomes</taxon>
    </lineage>
</organism>
<evidence type="ECO:0000256" key="1">
    <source>
        <dbReference type="SAM" id="MobiDB-lite"/>
    </source>
</evidence>
<protein>
    <submittedName>
        <fullName evidence="2">Uncharacterized protein</fullName>
    </submittedName>
</protein>
<feature type="region of interest" description="Disordered" evidence="1">
    <location>
        <begin position="22"/>
        <end position="167"/>
    </location>
</feature>
<evidence type="ECO:0000313" key="2">
    <source>
        <dbReference type="EMBL" id="SVC30971.1"/>
    </source>
</evidence>
<name>A0A382L7V2_9ZZZZ</name>
<sequence length="229" mass="26058">MKYLKSKTDSIEESILQMWEKAAKQAEDNTNDKSDDGKGLDKVKPKALKKKFKDRKDKDIDNDGDVDASDKYLHKRRKAVSKAISKEDMAGSVKREASVTAATGDDEMAKKRRHDYEMKWGRKKALTRPTLTKPRKPAASENYDVGTPENTKAKLEATPGQSEEEWEEQVETIQKKNSSMRERLAQIWGMDEGSNPFAPQKKKEEKTPKKTMTGEPVTKVKVDPKIDDR</sequence>
<dbReference type="EMBL" id="UINC01084376">
    <property type="protein sequence ID" value="SVC30971.1"/>
    <property type="molecule type" value="Genomic_DNA"/>
</dbReference>
<gene>
    <name evidence="2" type="ORF">METZ01_LOCUS283825</name>
</gene>
<feature type="compositionally biased region" description="Basic and acidic residues" evidence="1">
    <location>
        <begin position="84"/>
        <end position="97"/>
    </location>
</feature>